<dbReference type="InterPro" id="IPR008979">
    <property type="entry name" value="Galactose-bd-like_sf"/>
</dbReference>
<dbReference type="Proteomes" id="UP001500767">
    <property type="component" value="Unassembled WGS sequence"/>
</dbReference>
<keyword evidence="5" id="KW-0326">Glycosidase</keyword>
<evidence type="ECO:0000256" key="6">
    <source>
        <dbReference type="SAM" id="SignalP"/>
    </source>
</evidence>
<evidence type="ECO:0000256" key="3">
    <source>
        <dbReference type="ARBA" id="ARBA00022801"/>
    </source>
</evidence>
<evidence type="ECO:0000256" key="5">
    <source>
        <dbReference type="ARBA" id="ARBA00023295"/>
    </source>
</evidence>
<dbReference type="InterPro" id="IPR017853">
    <property type="entry name" value="GH"/>
</dbReference>
<dbReference type="InterPro" id="IPR054593">
    <property type="entry name" value="Beta-mannosidase-like_N2"/>
</dbReference>
<evidence type="ECO:0000313" key="9">
    <source>
        <dbReference type="Proteomes" id="UP001500767"/>
    </source>
</evidence>
<feature type="chain" id="PRO_5045942352" evidence="6">
    <location>
        <begin position="32"/>
        <end position="845"/>
    </location>
</feature>
<dbReference type="SMART" id="SM00560">
    <property type="entry name" value="LamGL"/>
    <property type="match status" value="1"/>
</dbReference>
<dbReference type="InterPro" id="IPR006102">
    <property type="entry name" value="Ig-like_GH2"/>
</dbReference>
<dbReference type="Gene3D" id="3.20.20.80">
    <property type="entry name" value="Glycosidases"/>
    <property type="match status" value="1"/>
</dbReference>
<proteinExistence type="inferred from homology"/>
<evidence type="ECO:0000259" key="7">
    <source>
        <dbReference type="SMART" id="SM00560"/>
    </source>
</evidence>
<keyword evidence="9" id="KW-1185">Reference proteome</keyword>
<gene>
    <name evidence="8" type="ORF">GCM10022197_24370</name>
</gene>
<sequence length="845" mass="90415">MGFPHPTRTLGALLAAGTAVAMIAPVLPAQAAASNTWSDKSAPLATPWTSQVSPTNALPDYPRPQLARPSVAKPTWLSLNGLWEYEPSDGFTPPTFGEKLSSKILVPFPAESALSGVMEHSDFMLYRRTITVPASFRHDEQRVRLNFGAVNYAATVWVNGTRLVEHTGGYEAFSVDITDALRKKGPQEIVVGVASPVDSEDIPVGKQRLDPDGIFYTAASGIWQSVWLEPVARTSVRALTATPNADLKSFTVATAVDGPSKNAKVTVKAYAGKKKVGSVTGKADRQLKLKIKSPRLWSPEDPFLYTFKVTLKKGGSTDKVESYAGLRTVGLKEVNGKQRIVLNGRPTFLLSTLDQGYWPDGIYTAPTDEALRFDIQKTRDLGFNTIRKHIKVEPARWYYWADRLGMLVWQDQPALPTGRNDRLSSTAKANLRSETARMVDQLKGVTSIIGWVPFNEGWGQWSVQAAADLADQVKKQDPTRLVDARSGSNCCDTPGDPGNGDVIDYHQYQGPALPAPDATRASIDGEHGGLTLSVPGHLWPSASINPYGAVKDAAELNEKYVANNDDLRDLGAKNGLSGGVYTQITDVEGEQNGFFTYDRQVEKVDEARVRASNLSVIAAGNEQAPAPPPGTPGLGGVGHWTLDEGQGTTAADAAGEHPLTLRNGATWTDGPTTGAGTALHLTGEQFADTGTTVVPTRGINFSVSAWVRLDTADGAFQTVVSEDGDTNSAFFLQYSGADQRWAFSFVGARALATELGKPKTGQWYHLVGVRDTTRGTLTIYVDGKAAGTTSVLATPDVATGVLAVGRGRFGGNPVDYLNGSVDDVTVFDRALSAAEVGDIADAGAR</sequence>
<dbReference type="GO" id="GO:0016787">
    <property type="term" value="F:hydrolase activity"/>
    <property type="evidence" value="ECO:0007669"/>
    <property type="project" value="UniProtKB-KW"/>
</dbReference>
<dbReference type="Pfam" id="PF00703">
    <property type="entry name" value="Glyco_hydro_2"/>
    <property type="match status" value="1"/>
</dbReference>
<reference evidence="9" key="1">
    <citation type="journal article" date="2019" name="Int. J. Syst. Evol. Microbiol.">
        <title>The Global Catalogue of Microorganisms (GCM) 10K type strain sequencing project: providing services to taxonomists for standard genome sequencing and annotation.</title>
        <authorList>
            <consortium name="The Broad Institute Genomics Platform"/>
            <consortium name="The Broad Institute Genome Sequencing Center for Infectious Disease"/>
            <person name="Wu L."/>
            <person name="Ma J."/>
        </authorList>
    </citation>
    <scope>NUCLEOTIDE SEQUENCE [LARGE SCALE GENOMIC DNA]</scope>
    <source>
        <strain evidence="9">JCM 16540</strain>
    </source>
</reference>
<keyword evidence="4" id="KW-1015">Disulfide bond</keyword>
<dbReference type="Pfam" id="PF22666">
    <property type="entry name" value="Glyco_hydro_2_N2"/>
    <property type="match status" value="1"/>
</dbReference>
<feature type="domain" description="LamG-like jellyroll fold" evidence="7">
    <location>
        <begin position="699"/>
        <end position="834"/>
    </location>
</feature>
<dbReference type="SUPFAM" id="SSF51445">
    <property type="entry name" value="(Trans)glycosidases"/>
    <property type="match status" value="1"/>
</dbReference>
<evidence type="ECO:0000256" key="4">
    <source>
        <dbReference type="ARBA" id="ARBA00023157"/>
    </source>
</evidence>
<feature type="signal peptide" evidence="6">
    <location>
        <begin position="1"/>
        <end position="31"/>
    </location>
</feature>
<evidence type="ECO:0000256" key="1">
    <source>
        <dbReference type="ARBA" id="ARBA00007401"/>
    </source>
</evidence>
<dbReference type="PANTHER" id="PTHR42732">
    <property type="entry name" value="BETA-GALACTOSIDASE"/>
    <property type="match status" value="1"/>
</dbReference>
<dbReference type="SUPFAM" id="SSF49785">
    <property type="entry name" value="Galactose-binding domain-like"/>
    <property type="match status" value="1"/>
</dbReference>
<dbReference type="InterPro" id="IPR013320">
    <property type="entry name" value="ConA-like_dom_sf"/>
</dbReference>
<accession>A0ABP6XK54</accession>
<dbReference type="PANTHER" id="PTHR42732:SF2">
    <property type="entry name" value="BETA-MANNOSIDASE"/>
    <property type="match status" value="1"/>
</dbReference>
<evidence type="ECO:0000256" key="2">
    <source>
        <dbReference type="ARBA" id="ARBA00022729"/>
    </source>
</evidence>
<dbReference type="Gene3D" id="2.60.120.200">
    <property type="match status" value="1"/>
</dbReference>
<dbReference type="SUPFAM" id="SSF49899">
    <property type="entry name" value="Concanavalin A-like lectins/glucanases"/>
    <property type="match status" value="1"/>
</dbReference>
<comment type="caution">
    <text evidence="8">The sequence shown here is derived from an EMBL/GenBank/DDBJ whole genome shotgun (WGS) entry which is preliminary data.</text>
</comment>
<organism evidence="8 9">
    <name type="scientific">Microlunatus spumicola</name>
    <dbReference type="NCBI Taxonomy" id="81499"/>
    <lineage>
        <taxon>Bacteria</taxon>
        <taxon>Bacillati</taxon>
        <taxon>Actinomycetota</taxon>
        <taxon>Actinomycetes</taxon>
        <taxon>Propionibacteriales</taxon>
        <taxon>Propionibacteriaceae</taxon>
        <taxon>Microlunatus</taxon>
    </lineage>
</organism>
<keyword evidence="2 6" id="KW-0732">Signal</keyword>
<dbReference type="RefSeq" id="WP_204910437.1">
    <property type="nucleotide sequence ID" value="NZ_BAAAYR010000002.1"/>
</dbReference>
<dbReference type="Gene3D" id="2.60.40.10">
    <property type="entry name" value="Immunoglobulins"/>
    <property type="match status" value="1"/>
</dbReference>
<comment type="similarity">
    <text evidence="1">Belongs to the glycosyl hydrolase 2 family.</text>
</comment>
<dbReference type="InterPro" id="IPR013783">
    <property type="entry name" value="Ig-like_fold"/>
</dbReference>
<evidence type="ECO:0000313" key="8">
    <source>
        <dbReference type="EMBL" id="GAA3567383.1"/>
    </source>
</evidence>
<protein>
    <submittedName>
        <fullName evidence="8">Glycoside hydrolase family 2</fullName>
    </submittedName>
</protein>
<dbReference type="Gene3D" id="2.60.120.260">
    <property type="entry name" value="Galactose-binding domain-like"/>
    <property type="match status" value="1"/>
</dbReference>
<dbReference type="InterPro" id="IPR051913">
    <property type="entry name" value="GH2_Domain-Containing"/>
</dbReference>
<dbReference type="Pfam" id="PF13385">
    <property type="entry name" value="Laminin_G_3"/>
    <property type="match status" value="1"/>
</dbReference>
<dbReference type="InterPro" id="IPR036156">
    <property type="entry name" value="Beta-gal/glucu_dom_sf"/>
</dbReference>
<dbReference type="SUPFAM" id="SSF49303">
    <property type="entry name" value="beta-Galactosidase/glucuronidase domain"/>
    <property type="match status" value="1"/>
</dbReference>
<name>A0ABP6XK54_9ACTN</name>
<dbReference type="InterPro" id="IPR006558">
    <property type="entry name" value="LamG-like"/>
</dbReference>
<keyword evidence="3 8" id="KW-0378">Hydrolase</keyword>
<dbReference type="EMBL" id="BAAAYR010000002">
    <property type="protein sequence ID" value="GAA3567383.1"/>
    <property type="molecule type" value="Genomic_DNA"/>
</dbReference>